<dbReference type="SUPFAM" id="SSF48557">
    <property type="entry name" value="L-aspartase-like"/>
    <property type="match status" value="1"/>
</dbReference>
<dbReference type="AlphaFoldDB" id="A0AAE0CYW8"/>
<organism evidence="4 5">
    <name type="scientific">Colletotrichum kahawae</name>
    <name type="common">Coffee berry disease fungus</name>
    <dbReference type="NCBI Taxonomy" id="34407"/>
    <lineage>
        <taxon>Eukaryota</taxon>
        <taxon>Fungi</taxon>
        <taxon>Dikarya</taxon>
        <taxon>Ascomycota</taxon>
        <taxon>Pezizomycotina</taxon>
        <taxon>Sordariomycetes</taxon>
        <taxon>Hypocreomycetidae</taxon>
        <taxon>Glomerellales</taxon>
        <taxon>Glomerellaceae</taxon>
        <taxon>Colletotrichum</taxon>
        <taxon>Colletotrichum gloeosporioides species complex</taxon>
    </lineage>
</organism>
<evidence type="ECO:0000259" key="3">
    <source>
        <dbReference type="Pfam" id="PF00206"/>
    </source>
</evidence>
<reference evidence="4" key="1">
    <citation type="submission" date="2023-02" db="EMBL/GenBank/DDBJ databases">
        <title>Colletotrichum kahawae CIFC_Que2 genome sequencing and assembly.</title>
        <authorList>
            <person name="Baroncelli R."/>
        </authorList>
    </citation>
    <scope>NUCLEOTIDE SEQUENCE</scope>
    <source>
        <strain evidence="4">CIFC_Que2</strain>
    </source>
</reference>
<dbReference type="InterPro" id="IPR008948">
    <property type="entry name" value="L-Aspartase-like"/>
</dbReference>
<keyword evidence="5" id="KW-1185">Reference proteome</keyword>
<accession>A0AAE0CYW8</accession>
<feature type="domain" description="Fumarate lyase N-terminal" evidence="3">
    <location>
        <begin position="19"/>
        <end position="123"/>
    </location>
</feature>
<dbReference type="EMBL" id="VYYT01000665">
    <property type="protein sequence ID" value="KAK2730454.1"/>
    <property type="molecule type" value="Genomic_DNA"/>
</dbReference>
<dbReference type="Pfam" id="PF00206">
    <property type="entry name" value="Lyase_1"/>
    <property type="match status" value="3"/>
</dbReference>
<dbReference type="PANTHER" id="PTHR43814">
    <property type="entry name" value="ARGININOSUCCINATE LYASE"/>
    <property type="match status" value="1"/>
</dbReference>
<dbReference type="PRINTS" id="PR00149">
    <property type="entry name" value="FUMRATELYASE"/>
</dbReference>
<protein>
    <recommendedName>
        <fullName evidence="2">Arginosuccinase</fullName>
    </recommendedName>
</protein>
<dbReference type="Proteomes" id="UP001281614">
    <property type="component" value="Unassembled WGS sequence"/>
</dbReference>
<dbReference type="InterPro" id="IPR000362">
    <property type="entry name" value="Fumarate_lyase_fam"/>
</dbReference>
<dbReference type="Gene3D" id="1.10.275.10">
    <property type="entry name" value="Fumarase/aspartase (N-terminal domain)"/>
    <property type="match status" value="2"/>
</dbReference>
<gene>
    <name evidence="4" type="ORF">CKAH01_02282</name>
</gene>
<name>A0AAE0CYW8_COLKA</name>
<dbReference type="InterPro" id="IPR024083">
    <property type="entry name" value="Fumarase/histidase_N"/>
</dbReference>
<proteinExistence type="inferred from homology"/>
<feature type="domain" description="Fumarate lyase N-terminal" evidence="3">
    <location>
        <begin position="125"/>
        <end position="168"/>
    </location>
</feature>
<dbReference type="GO" id="GO:0005829">
    <property type="term" value="C:cytosol"/>
    <property type="evidence" value="ECO:0007669"/>
    <property type="project" value="TreeGrafter"/>
</dbReference>
<comment type="caution">
    <text evidence="4">The sequence shown here is derived from an EMBL/GenBank/DDBJ whole genome shotgun (WGS) entry which is preliminary data.</text>
</comment>
<dbReference type="PRINTS" id="PR00145">
    <property type="entry name" value="ARGSUCLYASE"/>
</dbReference>
<evidence type="ECO:0000256" key="2">
    <source>
        <dbReference type="ARBA" id="ARBA00032749"/>
    </source>
</evidence>
<sequence>MAEKKADAPAAGMLLGGGATGAIDPLMHKYNASIQYDKALYKKDILGSIAFARANSKAGIISDDEFQAIERGLLQVMEEWKQGTFAIMPNDEDIHTANERRLGEVIGKDIAGKLHTGCSRKDNYIMPGYTHLQRAQPVRFSQWPMSYAAAFKQDLEQLRQVLKGVNPLPLVAEEFGLSGINLNSMNTSADRDFLIDFLVWNSIFTNHVSRWAEDLIMYSTSEFGFVRLADAYSTGSALMPKKI</sequence>
<dbReference type="PANTHER" id="PTHR43814:SF1">
    <property type="entry name" value="ARGININOSUCCINATE LYASE"/>
    <property type="match status" value="1"/>
</dbReference>
<evidence type="ECO:0000313" key="5">
    <source>
        <dbReference type="Proteomes" id="UP001281614"/>
    </source>
</evidence>
<dbReference type="InterPro" id="IPR022761">
    <property type="entry name" value="Fumarate_lyase_N"/>
</dbReference>
<comment type="similarity">
    <text evidence="1">Belongs to the lyase 1 family. Argininosuccinate lyase subfamily.</text>
</comment>
<evidence type="ECO:0000313" key="4">
    <source>
        <dbReference type="EMBL" id="KAK2730454.1"/>
    </source>
</evidence>
<evidence type="ECO:0000256" key="1">
    <source>
        <dbReference type="ARBA" id="ARBA00010755"/>
    </source>
</evidence>
<dbReference type="Gene3D" id="1.20.200.10">
    <property type="entry name" value="Fumarase/aspartase (Central domain)"/>
    <property type="match status" value="1"/>
</dbReference>
<keyword evidence="4" id="KW-0456">Lyase</keyword>
<dbReference type="GO" id="GO:0042450">
    <property type="term" value="P:L-arginine biosynthetic process via ornithine"/>
    <property type="evidence" value="ECO:0007669"/>
    <property type="project" value="InterPro"/>
</dbReference>
<dbReference type="GO" id="GO:0004056">
    <property type="term" value="F:argininosuccinate lyase activity"/>
    <property type="evidence" value="ECO:0007669"/>
    <property type="project" value="InterPro"/>
</dbReference>
<dbReference type="InterPro" id="IPR009049">
    <property type="entry name" value="Argininosuccinate_lyase"/>
</dbReference>
<feature type="domain" description="Fumarate lyase N-terminal" evidence="3">
    <location>
        <begin position="170"/>
        <end position="242"/>
    </location>
</feature>